<protein>
    <submittedName>
        <fullName evidence="1">Uncharacterized protein</fullName>
    </submittedName>
</protein>
<dbReference type="EMBL" id="VSSQ01070949">
    <property type="protein sequence ID" value="MPN22662.1"/>
    <property type="molecule type" value="Genomic_DNA"/>
</dbReference>
<name>A0A645G9L0_9ZZZZ</name>
<dbReference type="AlphaFoldDB" id="A0A645G9L0"/>
<sequence length="80" mass="9372">MRLQRILTLFILLFPVLLLQGVTPLFQPDILLFSKFFSGRCLLQDPLNIFWHLHLGAHHSRVNHQHEQTDSNLLHTVFMG</sequence>
<comment type="caution">
    <text evidence="1">The sequence shown here is derived from an EMBL/GenBank/DDBJ whole genome shotgun (WGS) entry which is preliminary data.</text>
</comment>
<proteinExistence type="predicted"/>
<accession>A0A645G9L0</accession>
<organism evidence="1">
    <name type="scientific">bioreactor metagenome</name>
    <dbReference type="NCBI Taxonomy" id="1076179"/>
    <lineage>
        <taxon>unclassified sequences</taxon>
        <taxon>metagenomes</taxon>
        <taxon>ecological metagenomes</taxon>
    </lineage>
</organism>
<reference evidence="1" key="1">
    <citation type="submission" date="2019-08" db="EMBL/GenBank/DDBJ databases">
        <authorList>
            <person name="Kucharzyk K."/>
            <person name="Murdoch R.W."/>
            <person name="Higgins S."/>
            <person name="Loffler F."/>
        </authorList>
    </citation>
    <scope>NUCLEOTIDE SEQUENCE</scope>
</reference>
<evidence type="ECO:0000313" key="1">
    <source>
        <dbReference type="EMBL" id="MPN22662.1"/>
    </source>
</evidence>
<gene>
    <name evidence="1" type="ORF">SDC9_170045</name>
</gene>